<evidence type="ECO:0000313" key="8">
    <source>
        <dbReference type="Proteomes" id="UP000645217"/>
    </source>
</evidence>
<dbReference type="SMART" id="SM00060">
    <property type="entry name" value="FN3"/>
    <property type="match status" value="2"/>
</dbReference>
<organism evidence="7 8">
    <name type="scientific">Sphaerisporangium melleum</name>
    <dbReference type="NCBI Taxonomy" id="321316"/>
    <lineage>
        <taxon>Bacteria</taxon>
        <taxon>Bacillati</taxon>
        <taxon>Actinomycetota</taxon>
        <taxon>Actinomycetes</taxon>
        <taxon>Streptosporangiales</taxon>
        <taxon>Streptosporangiaceae</taxon>
        <taxon>Sphaerisporangium</taxon>
    </lineage>
</organism>
<dbReference type="SUPFAM" id="SSF52266">
    <property type="entry name" value="SGNH hydrolase"/>
    <property type="match status" value="1"/>
</dbReference>
<dbReference type="InterPro" id="IPR003961">
    <property type="entry name" value="FN3_dom"/>
</dbReference>
<dbReference type="SUPFAM" id="SSF49384">
    <property type="entry name" value="Carbohydrate-binding domain"/>
    <property type="match status" value="1"/>
</dbReference>
<dbReference type="InterPro" id="IPR051532">
    <property type="entry name" value="Ester_Hydrolysis_Enzymes"/>
</dbReference>
<dbReference type="Pfam" id="PF13472">
    <property type="entry name" value="Lipase_GDSL_2"/>
    <property type="match status" value="1"/>
</dbReference>
<keyword evidence="3" id="KW-0624">Polysaccharide degradation</keyword>
<name>A0A917R1J5_9ACTN</name>
<dbReference type="PANTHER" id="PTHR30383:SF2">
    <property type="entry name" value="CELLULOSE-BINDING PROTEIN"/>
    <property type="match status" value="1"/>
</dbReference>
<dbReference type="InterPro" id="IPR036116">
    <property type="entry name" value="FN3_sf"/>
</dbReference>
<feature type="compositionally biased region" description="Pro residues" evidence="4">
    <location>
        <begin position="255"/>
        <end position="272"/>
    </location>
</feature>
<evidence type="ECO:0000256" key="3">
    <source>
        <dbReference type="ARBA" id="ARBA00023326"/>
    </source>
</evidence>
<dbReference type="Pfam" id="PF00553">
    <property type="entry name" value="CBM_2"/>
    <property type="match status" value="1"/>
</dbReference>
<keyword evidence="8" id="KW-1185">Reference proteome</keyword>
<dbReference type="GO" id="GO:0004622">
    <property type="term" value="F:phosphatidylcholine lysophospholipase activity"/>
    <property type="evidence" value="ECO:0007669"/>
    <property type="project" value="TreeGrafter"/>
</dbReference>
<feature type="domain" description="Fibronectin type-III" evidence="5">
    <location>
        <begin position="268"/>
        <end position="359"/>
    </location>
</feature>
<dbReference type="Proteomes" id="UP000645217">
    <property type="component" value="Unassembled WGS sequence"/>
</dbReference>
<keyword evidence="1" id="KW-0119">Carbohydrate metabolism</keyword>
<dbReference type="AlphaFoldDB" id="A0A917R1J5"/>
<evidence type="ECO:0000256" key="4">
    <source>
        <dbReference type="SAM" id="MobiDB-lite"/>
    </source>
</evidence>
<evidence type="ECO:0000259" key="6">
    <source>
        <dbReference type="PROSITE" id="PS51173"/>
    </source>
</evidence>
<dbReference type="Gene3D" id="2.60.40.290">
    <property type="match status" value="1"/>
</dbReference>
<keyword evidence="2" id="KW-0378">Hydrolase</keyword>
<evidence type="ECO:0000259" key="5">
    <source>
        <dbReference type="PROSITE" id="PS50853"/>
    </source>
</evidence>
<evidence type="ECO:0000313" key="7">
    <source>
        <dbReference type="EMBL" id="GGK84701.1"/>
    </source>
</evidence>
<dbReference type="InterPro" id="IPR013830">
    <property type="entry name" value="SGNH_hydro"/>
</dbReference>
<dbReference type="Gene3D" id="3.40.50.1110">
    <property type="entry name" value="SGNH hydrolase"/>
    <property type="match status" value="1"/>
</dbReference>
<comment type="caution">
    <text evidence="7">The sequence shown here is derived from an EMBL/GenBank/DDBJ whole genome shotgun (WGS) entry which is preliminary data.</text>
</comment>
<dbReference type="GO" id="GO:0030247">
    <property type="term" value="F:polysaccharide binding"/>
    <property type="evidence" value="ECO:0007669"/>
    <property type="project" value="UniProtKB-UniRule"/>
</dbReference>
<reference evidence="7" key="1">
    <citation type="journal article" date="2014" name="Int. J. Syst. Evol. Microbiol.">
        <title>Complete genome sequence of Corynebacterium casei LMG S-19264T (=DSM 44701T), isolated from a smear-ripened cheese.</title>
        <authorList>
            <consortium name="US DOE Joint Genome Institute (JGI-PGF)"/>
            <person name="Walter F."/>
            <person name="Albersmeier A."/>
            <person name="Kalinowski J."/>
            <person name="Ruckert C."/>
        </authorList>
    </citation>
    <scope>NUCLEOTIDE SEQUENCE</scope>
    <source>
        <strain evidence="7">JCM 13064</strain>
    </source>
</reference>
<dbReference type="GO" id="GO:0004553">
    <property type="term" value="F:hydrolase activity, hydrolyzing O-glycosyl compounds"/>
    <property type="evidence" value="ECO:0007669"/>
    <property type="project" value="InterPro"/>
</dbReference>
<dbReference type="SMART" id="SM00637">
    <property type="entry name" value="CBD_II"/>
    <property type="match status" value="1"/>
</dbReference>
<dbReference type="EMBL" id="BMNT01000014">
    <property type="protein sequence ID" value="GGK84701.1"/>
    <property type="molecule type" value="Genomic_DNA"/>
</dbReference>
<dbReference type="PANTHER" id="PTHR30383">
    <property type="entry name" value="THIOESTERASE 1/PROTEASE 1/LYSOPHOSPHOLIPASE L1"/>
    <property type="match status" value="1"/>
</dbReference>
<keyword evidence="2" id="KW-0326">Glycosidase</keyword>
<dbReference type="InterPro" id="IPR013783">
    <property type="entry name" value="Ig-like_fold"/>
</dbReference>
<dbReference type="InterPro" id="IPR012291">
    <property type="entry name" value="CBM2_carb-bd_dom_sf"/>
</dbReference>
<evidence type="ECO:0000256" key="2">
    <source>
        <dbReference type="ARBA" id="ARBA00023295"/>
    </source>
</evidence>
<evidence type="ECO:0000256" key="1">
    <source>
        <dbReference type="ARBA" id="ARBA00023277"/>
    </source>
</evidence>
<feature type="domain" description="CBM2" evidence="6">
    <location>
        <begin position="361"/>
        <end position="466"/>
    </location>
</feature>
<proteinExistence type="predicted"/>
<dbReference type="Gene3D" id="2.60.40.10">
    <property type="entry name" value="Immunoglobulins"/>
    <property type="match status" value="2"/>
</dbReference>
<sequence length="466" mass="47643">MAHDGDNEGHGGFQATGIANQNQLPPWLAATRPDVVLMHLGTNDIWANTPATSILAAYGTLVDQMRAANPNMKIILAKIIPMEPAGCTWCPPGVAALNNAIPGWAAAKTTAQSPITVVDQFTGFDPVADTIGDGVHPDDSGFQKMSDRWYPALTAILGGGTPPADTTPPTVPSGLAVTVSCTLTVTLRWTASTDNVGVTGYDIYHASNGGTFTPAGTTTATSFSEPFNGLFQYQVRARDAAGNTSAFTAPVTAVPPPCPTSPPPDTQPPTTPGTPTATVTCGSVTLSWAASADNVAVTGYEIWRASGTTGGTFSSVGTSTTTSFTQTGVGGFRYQIRARDAAGNTSPFTSPITVMTPACPTPSPSGACTAVYSQAGDWPGAFQGQVTVTNTGGTATTGWTVTLTFPGGRQITQIWGGRTDGTTGPYTITNENYNGTLAPGASTTFGFLASGTAASPTLTCTRTPPA</sequence>
<dbReference type="PROSITE" id="PS51173">
    <property type="entry name" value="CBM2"/>
    <property type="match status" value="1"/>
</dbReference>
<dbReference type="InterPro" id="IPR036514">
    <property type="entry name" value="SGNH_hydro_sf"/>
</dbReference>
<dbReference type="InterPro" id="IPR001919">
    <property type="entry name" value="CBD2"/>
</dbReference>
<reference evidence="7" key="2">
    <citation type="submission" date="2020-09" db="EMBL/GenBank/DDBJ databases">
        <authorList>
            <person name="Sun Q."/>
            <person name="Ohkuma M."/>
        </authorList>
    </citation>
    <scope>NUCLEOTIDE SEQUENCE</scope>
    <source>
        <strain evidence="7">JCM 13064</strain>
    </source>
</reference>
<accession>A0A917R1J5</accession>
<feature type="region of interest" description="Disordered" evidence="4">
    <location>
        <begin position="255"/>
        <end position="277"/>
    </location>
</feature>
<dbReference type="CDD" id="cd01833">
    <property type="entry name" value="XynB_like"/>
    <property type="match status" value="1"/>
</dbReference>
<dbReference type="PROSITE" id="PS50853">
    <property type="entry name" value="FN3"/>
    <property type="match status" value="1"/>
</dbReference>
<dbReference type="InterPro" id="IPR008965">
    <property type="entry name" value="CBM2/CBM3_carb-bd_dom_sf"/>
</dbReference>
<protein>
    <submittedName>
        <fullName evidence="7">Uncharacterized protein</fullName>
    </submittedName>
</protein>
<dbReference type="GO" id="GO:0000272">
    <property type="term" value="P:polysaccharide catabolic process"/>
    <property type="evidence" value="ECO:0007669"/>
    <property type="project" value="UniProtKB-KW"/>
</dbReference>
<dbReference type="SUPFAM" id="SSF49265">
    <property type="entry name" value="Fibronectin type III"/>
    <property type="match status" value="1"/>
</dbReference>
<gene>
    <name evidence="7" type="ORF">GCM10007964_28890</name>
</gene>